<dbReference type="AlphaFoldDB" id="A0AAV9RKI5"/>
<reference evidence="2 3" key="1">
    <citation type="submission" date="2021-06" db="EMBL/GenBank/DDBJ databases">
        <authorList>
            <person name="Palmer J.M."/>
        </authorList>
    </citation>
    <scope>NUCLEOTIDE SEQUENCE [LARGE SCALE GENOMIC DNA]</scope>
    <source>
        <strain evidence="2 3">MEX-2019</strain>
        <tissue evidence="2">Muscle</tissue>
    </source>
</reference>
<feature type="region of interest" description="Disordered" evidence="1">
    <location>
        <begin position="45"/>
        <end position="90"/>
    </location>
</feature>
<dbReference type="EMBL" id="JAHHUM010001752">
    <property type="protein sequence ID" value="KAK5609322.1"/>
    <property type="molecule type" value="Genomic_DNA"/>
</dbReference>
<evidence type="ECO:0000313" key="3">
    <source>
        <dbReference type="Proteomes" id="UP001311232"/>
    </source>
</evidence>
<gene>
    <name evidence="2" type="ORF">CRENBAI_011844</name>
</gene>
<proteinExistence type="predicted"/>
<name>A0AAV9RKI5_9TELE</name>
<sequence length="90" mass="9807">MGEVGNSWQPSRLAGVVEGLFFQDPRIHHTLRPNVKGPWLEATFRQPLTPDPVPGLVPEGFMKEPPPHPDPVPGSVPEGSQAEPPSHSYP</sequence>
<dbReference type="Proteomes" id="UP001311232">
    <property type="component" value="Unassembled WGS sequence"/>
</dbReference>
<keyword evidence="3" id="KW-1185">Reference proteome</keyword>
<evidence type="ECO:0000313" key="2">
    <source>
        <dbReference type="EMBL" id="KAK5609322.1"/>
    </source>
</evidence>
<accession>A0AAV9RKI5</accession>
<organism evidence="2 3">
    <name type="scientific">Crenichthys baileyi</name>
    <name type="common">White River springfish</name>
    <dbReference type="NCBI Taxonomy" id="28760"/>
    <lineage>
        <taxon>Eukaryota</taxon>
        <taxon>Metazoa</taxon>
        <taxon>Chordata</taxon>
        <taxon>Craniata</taxon>
        <taxon>Vertebrata</taxon>
        <taxon>Euteleostomi</taxon>
        <taxon>Actinopterygii</taxon>
        <taxon>Neopterygii</taxon>
        <taxon>Teleostei</taxon>
        <taxon>Neoteleostei</taxon>
        <taxon>Acanthomorphata</taxon>
        <taxon>Ovalentaria</taxon>
        <taxon>Atherinomorphae</taxon>
        <taxon>Cyprinodontiformes</taxon>
        <taxon>Goodeidae</taxon>
        <taxon>Crenichthys</taxon>
    </lineage>
</organism>
<evidence type="ECO:0000256" key="1">
    <source>
        <dbReference type="SAM" id="MobiDB-lite"/>
    </source>
</evidence>
<comment type="caution">
    <text evidence="2">The sequence shown here is derived from an EMBL/GenBank/DDBJ whole genome shotgun (WGS) entry which is preliminary data.</text>
</comment>
<protein>
    <submittedName>
        <fullName evidence="2">Uncharacterized protein</fullName>
    </submittedName>
</protein>